<dbReference type="Pfam" id="PF05594">
    <property type="entry name" value="Fil_haemagg"/>
    <property type="match status" value="1"/>
</dbReference>
<evidence type="ECO:0008006" key="3">
    <source>
        <dbReference type="Google" id="ProtNLM"/>
    </source>
</evidence>
<comment type="caution">
    <text evidence="1">The sequence shown here is derived from an EMBL/GenBank/DDBJ whole genome shotgun (WGS) entry which is preliminary data.</text>
</comment>
<gene>
    <name evidence="1" type="ORF">F0L16_21980</name>
</gene>
<protein>
    <recommendedName>
        <fullName evidence="3">Filamentous hemagglutinin N-terminal domain-containing protein</fullName>
    </recommendedName>
</protein>
<evidence type="ECO:0000313" key="1">
    <source>
        <dbReference type="EMBL" id="KAA1170965.1"/>
    </source>
</evidence>
<name>A0A5B0V9X1_9GAMM</name>
<dbReference type="Proteomes" id="UP000322184">
    <property type="component" value="Unassembled WGS sequence"/>
</dbReference>
<organism evidence="1 2">
    <name type="scientific">Photorhabdus heterorhabditis</name>
    <dbReference type="NCBI Taxonomy" id="880156"/>
    <lineage>
        <taxon>Bacteria</taxon>
        <taxon>Pseudomonadati</taxon>
        <taxon>Pseudomonadota</taxon>
        <taxon>Gammaproteobacteria</taxon>
        <taxon>Enterobacterales</taxon>
        <taxon>Morganellaceae</taxon>
        <taxon>Photorhabdus</taxon>
    </lineage>
</organism>
<dbReference type="AlphaFoldDB" id="A0A5B0V9X1"/>
<dbReference type="InterPro" id="IPR008619">
    <property type="entry name" value="Filamentous_hemagglutn_rpt"/>
</dbReference>
<evidence type="ECO:0000313" key="2">
    <source>
        <dbReference type="Proteomes" id="UP000322184"/>
    </source>
</evidence>
<dbReference type="InterPro" id="IPR010069">
    <property type="entry name" value="CdiA_FHA1_rpt"/>
</dbReference>
<dbReference type="STRING" id="880156.AM629_21315"/>
<sequence length="193" mass="20473">MPQVYARVRQGDLRSDGALLAGNTVALNSQGDITNSGTINGRDVTQLTANNLTNRGFIRGGKVDLAAQQALTNRGGRIQGDDRVTLKGRDITSASTVRGDEANRWLDRPAGIYVQNDKGTLSLSAINNVNIVDGAQRQGALIVLHIDACRTVQPAVSLIPAHGRGADDIPAFQRHPVIPLNLAAAIGERLLGR</sequence>
<dbReference type="NCBIfam" id="TIGR01731">
    <property type="entry name" value="fil_hemag_20aa"/>
    <property type="match status" value="2"/>
</dbReference>
<accession>A0A5B0V9X1</accession>
<proteinExistence type="predicted"/>
<dbReference type="EMBL" id="VTUW01000146">
    <property type="protein sequence ID" value="KAA1170965.1"/>
    <property type="molecule type" value="Genomic_DNA"/>
</dbReference>
<reference evidence="1 2" key="1">
    <citation type="submission" date="2019-09" db="EMBL/GenBank/DDBJ databases">
        <title>Whole genome sequence of Photorhabdus heterorhabditis strain ETL (Enterobacteriales: Enterobacteriaceae) a bacterial symbiont of Heterorhabditis zealandica strain ETL (Rhabditida: Heterorhabditidae).</title>
        <authorList>
            <person name="Lulamba T.E."/>
            <person name="Serepa-Dlamini M.H."/>
        </authorList>
    </citation>
    <scope>NUCLEOTIDE SEQUENCE [LARGE SCALE GENOMIC DNA]</scope>
    <source>
        <strain evidence="1 2">ETL</strain>
    </source>
</reference>